<dbReference type="RefSeq" id="WP_121975263.1">
    <property type="nucleotide sequence ID" value="NZ_OOGT01000181.1"/>
</dbReference>
<dbReference type="Pfam" id="PF00376">
    <property type="entry name" value="MerR"/>
    <property type="match status" value="1"/>
</dbReference>
<evidence type="ECO:0000259" key="5">
    <source>
        <dbReference type="PROSITE" id="PS50937"/>
    </source>
</evidence>
<dbReference type="EMBL" id="OOGT01000181">
    <property type="protein sequence ID" value="SPL71848.1"/>
    <property type="molecule type" value="Genomic_DNA"/>
</dbReference>
<keyword evidence="7" id="KW-1185">Reference proteome</keyword>
<dbReference type="InterPro" id="IPR011791">
    <property type="entry name" value="CadR-PbrR"/>
</dbReference>
<organism evidence="6 7">
    <name type="scientific">Acinetobacter stercoris</name>
    <dbReference type="NCBI Taxonomy" id="2126983"/>
    <lineage>
        <taxon>Bacteria</taxon>
        <taxon>Pseudomonadati</taxon>
        <taxon>Pseudomonadota</taxon>
        <taxon>Gammaproteobacteria</taxon>
        <taxon>Moraxellales</taxon>
        <taxon>Moraxellaceae</taxon>
        <taxon>Acinetobacter</taxon>
    </lineage>
</organism>
<evidence type="ECO:0000313" key="6">
    <source>
        <dbReference type="EMBL" id="SPL71848.1"/>
    </source>
</evidence>
<proteinExistence type="predicted"/>
<feature type="coiled-coil region" evidence="4">
    <location>
        <begin position="87"/>
        <end position="114"/>
    </location>
</feature>
<dbReference type="GO" id="GO:0046872">
    <property type="term" value="F:metal ion binding"/>
    <property type="evidence" value="ECO:0007669"/>
    <property type="project" value="InterPro"/>
</dbReference>
<evidence type="ECO:0000256" key="4">
    <source>
        <dbReference type="SAM" id="Coils"/>
    </source>
</evidence>
<dbReference type="PRINTS" id="PR00040">
    <property type="entry name" value="HTHMERR"/>
</dbReference>
<dbReference type="GO" id="GO:0045893">
    <property type="term" value="P:positive regulation of DNA-templated transcription"/>
    <property type="evidence" value="ECO:0007669"/>
    <property type="project" value="InterPro"/>
</dbReference>
<dbReference type="Proteomes" id="UP000245974">
    <property type="component" value="Unassembled WGS sequence"/>
</dbReference>
<dbReference type="SUPFAM" id="SSF46955">
    <property type="entry name" value="Putative DNA-binding domain"/>
    <property type="match status" value="1"/>
</dbReference>
<dbReference type="GO" id="GO:0003677">
    <property type="term" value="F:DNA binding"/>
    <property type="evidence" value="ECO:0007669"/>
    <property type="project" value="UniProtKB-KW"/>
</dbReference>
<dbReference type="InParanoid" id="A0A2U3N2E9"/>
<evidence type="ECO:0000313" key="7">
    <source>
        <dbReference type="Proteomes" id="UP000245974"/>
    </source>
</evidence>
<dbReference type="PANTHER" id="PTHR30204">
    <property type="entry name" value="REDOX-CYCLING DRUG-SENSING TRANSCRIPTIONAL ACTIVATOR SOXR"/>
    <property type="match status" value="1"/>
</dbReference>
<dbReference type="Gene3D" id="1.10.1660.10">
    <property type="match status" value="1"/>
</dbReference>
<dbReference type="InterPro" id="IPR000551">
    <property type="entry name" value="MerR-type_HTH_dom"/>
</dbReference>
<dbReference type="CDD" id="cd04784">
    <property type="entry name" value="HTH_CadR-PbrR"/>
    <property type="match status" value="1"/>
</dbReference>
<dbReference type="Pfam" id="PF09278">
    <property type="entry name" value="MerR-DNA-bind"/>
    <property type="match status" value="1"/>
</dbReference>
<reference evidence="7" key="1">
    <citation type="submission" date="2018-03" db="EMBL/GenBank/DDBJ databases">
        <authorList>
            <person name="Blom J."/>
        </authorList>
    </citation>
    <scope>NUCLEOTIDE SEQUENCE [LARGE SCALE GENOMIC DNA]</scope>
    <source>
        <strain evidence="7">KPC-SM-21</strain>
    </source>
</reference>
<dbReference type="GO" id="GO:0003700">
    <property type="term" value="F:DNA-binding transcription factor activity"/>
    <property type="evidence" value="ECO:0007669"/>
    <property type="project" value="InterPro"/>
</dbReference>
<dbReference type="PANTHER" id="PTHR30204:SF92">
    <property type="entry name" value="HTH-TYPE TRANSCRIPTIONAL REGULATOR ZNTR"/>
    <property type="match status" value="1"/>
</dbReference>
<dbReference type="InterPro" id="IPR009061">
    <property type="entry name" value="DNA-bd_dom_put_sf"/>
</dbReference>
<keyword evidence="1" id="KW-0805">Transcription regulation</keyword>
<keyword evidence="2" id="KW-0238">DNA-binding</keyword>
<dbReference type="SMART" id="SM00422">
    <property type="entry name" value="HTH_MERR"/>
    <property type="match status" value="1"/>
</dbReference>
<dbReference type="PROSITE" id="PS50937">
    <property type="entry name" value="HTH_MERR_2"/>
    <property type="match status" value="1"/>
</dbReference>
<dbReference type="AlphaFoldDB" id="A0A2U3N2E9"/>
<protein>
    <submittedName>
        <fullName evidence="6">HTH-type transcriptional regulator CueR</fullName>
    </submittedName>
</protein>
<name>A0A2U3N2E9_9GAMM</name>
<sequence>MKNYLIHELAKQTQLSVDSIRFYEKKNLIEPSFRAVNNYRYYDQEALKRLVFIKRCRALDMSLDEISQLMELIRHPEQGCQVVDQLVEQHILKVNEKIRELQKFQSELQQLRQLCQNDTTIDHCQIIKHLAD</sequence>
<evidence type="ECO:0000256" key="2">
    <source>
        <dbReference type="ARBA" id="ARBA00023125"/>
    </source>
</evidence>
<dbReference type="InterPro" id="IPR047057">
    <property type="entry name" value="MerR_fam"/>
</dbReference>
<keyword evidence="4" id="KW-0175">Coiled coil</keyword>
<gene>
    <name evidence="6" type="primary">cueR</name>
    <name evidence="6" type="ORF">KPC_3026</name>
</gene>
<dbReference type="InterPro" id="IPR015358">
    <property type="entry name" value="Tscrpt_reg_MerR_DNA-bd"/>
</dbReference>
<dbReference type="OrthoDB" id="9808480at2"/>
<keyword evidence="3" id="KW-0804">Transcription</keyword>
<evidence type="ECO:0000256" key="3">
    <source>
        <dbReference type="ARBA" id="ARBA00023163"/>
    </source>
</evidence>
<accession>A0A2U3N2E9</accession>
<feature type="domain" description="HTH merR-type" evidence="5">
    <location>
        <begin position="3"/>
        <end position="72"/>
    </location>
</feature>
<evidence type="ECO:0000256" key="1">
    <source>
        <dbReference type="ARBA" id="ARBA00023015"/>
    </source>
</evidence>
<dbReference type="FunCoup" id="A0A2U3N2E9">
    <property type="interactions" value="145"/>
</dbReference>